<feature type="region of interest" description="Disordered" evidence="1">
    <location>
        <begin position="44"/>
        <end position="68"/>
    </location>
</feature>
<feature type="compositionally biased region" description="Low complexity" evidence="1">
    <location>
        <begin position="53"/>
        <end position="65"/>
    </location>
</feature>
<evidence type="ECO:0000256" key="1">
    <source>
        <dbReference type="SAM" id="MobiDB-lite"/>
    </source>
</evidence>
<proteinExistence type="predicted"/>
<dbReference type="Proteomes" id="UP001054945">
    <property type="component" value="Unassembled WGS sequence"/>
</dbReference>
<comment type="caution">
    <text evidence="2">The sequence shown here is derived from an EMBL/GenBank/DDBJ whole genome shotgun (WGS) entry which is preliminary data.</text>
</comment>
<dbReference type="EMBL" id="BPLR01003745">
    <property type="protein sequence ID" value="GIX88232.1"/>
    <property type="molecule type" value="Genomic_DNA"/>
</dbReference>
<reference evidence="2 3" key="1">
    <citation type="submission" date="2021-06" db="EMBL/GenBank/DDBJ databases">
        <title>Caerostris extrusa draft genome.</title>
        <authorList>
            <person name="Kono N."/>
            <person name="Arakawa K."/>
        </authorList>
    </citation>
    <scope>NUCLEOTIDE SEQUENCE [LARGE SCALE GENOMIC DNA]</scope>
</reference>
<accession>A0AAV4NTP3</accession>
<keyword evidence="3" id="KW-1185">Reference proteome</keyword>
<evidence type="ECO:0000313" key="2">
    <source>
        <dbReference type="EMBL" id="GIX88232.1"/>
    </source>
</evidence>
<dbReference type="AlphaFoldDB" id="A0AAV4NTP3"/>
<name>A0AAV4NTP3_CAEEX</name>
<gene>
    <name evidence="2" type="ORF">CEXT_280451</name>
</gene>
<sequence>MLRSEFFKNPNAHGRCFAGRCVDERASEGKLNLSGSQVEWRKVRRWNREKNQSGHTSGSGKTGTAGHRHLSADINTSLFTGDVPFAIPYNFTGLNIHESVT</sequence>
<evidence type="ECO:0000313" key="3">
    <source>
        <dbReference type="Proteomes" id="UP001054945"/>
    </source>
</evidence>
<protein>
    <submittedName>
        <fullName evidence="2">Uncharacterized protein</fullName>
    </submittedName>
</protein>
<organism evidence="2 3">
    <name type="scientific">Caerostris extrusa</name>
    <name type="common">Bark spider</name>
    <name type="synonym">Caerostris bankana</name>
    <dbReference type="NCBI Taxonomy" id="172846"/>
    <lineage>
        <taxon>Eukaryota</taxon>
        <taxon>Metazoa</taxon>
        <taxon>Ecdysozoa</taxon>
        <taxon>Arthropoda</taxon>
        <taxon>Chelicerata</taxon>
        <taxon>Arachnida</taxon>
        <taxon>Araneae</taxon>
        <taxon>Araneomorphae</taxon>
        <taxon>Entelegynae</taxon>
        <taxon>Araneoidea</taxon>
        <taxon>Araneidae</taxon>
        <taxon>Caerostris</taxon>
    </lineage>
</organism>